<dbReference type="STRING" id="657014.SAMN04488092_103255"/>
<dbReference type="RefSeq" id="WP_090268961.1">
    <property type="nucleotide sequence ID" value="NZ_FOEP01000003.1"/>
</dbReference>
<dbReference type="Proteomes" id="UP000198634">
    <property type="component" value="Unassembled WGS sequence"/>
</dbReference>
<dbReference type="GO" id="GO:0019867">
    <property type="term" value="C:outer membrane"/>
    <property type="evidence" value="ECO:0007669"/>
    <property type="project" value="InterPro"/>
</dbReference>
<keyword evidence="2" id="KW-0449">Lipoprotein</keyword>
<name>A0A1H9CHA5_9RHOB</name>
<dbReference type="PROSITE" id="PS51257">
    <property type="entry name" value="PROKAR_LIPOPROTEIN"/>
    <property type="match status" value="1"/>
</dbReference>
<dbReference type="AlphaFoldDB" id="A0A1H9CHA5"/>
<feature type="chain" id="PRO_5009300855" evidence="1">
    <location>
        <begin position="28"/>
        <end position="165"/>
    </location>
</feature>
<dbReference type="Pfam" id="PF04390">
    <property type="entry name" value="LptE"/>
    <property type="match status" value="1"/>
</dbReference>
<reference evidence="2 3" key="1">
    <citation type="submission" date="2016-10" db="EMBL/GenBank/DDBJ databases">
        <authorList>
            <person name="de Groot N.N."/>
        </authorList>
    </citation>
    <scope>NUCLEOTIDE SEQUENCE [LARGE SCALE GENOMIC DNA]</scope>
    <source>
        <strain evidence="2 3">DSM 22007</strain>
    </source>
</reference>
<dbReference type="EMBL" id="FOEP01000003">
    <property type="protein sequence ID" value="SEQ00397.1"/>
    <property type="molecule type" value="Genomic_DNA"/>
</dbReference>
<organism evidence="2 3">
    <name type="scientific">Thalassovita taeanensis</name>
    <dbReference type="NCBI Taxonomy" id="657014"/>
    <lineage>
        <taxon>Bacteria</taxon>
        <taxon>Pseudomonadati</taxon>
        <taxon>Pseudomonadota</taxon>
        <taxon>Alphaproteobacteria</taxon>
        <taxon>Rhodobacterales</taxon>
        <taxon>Roseobacteraceae</taxon>
        <taxon>Thalassovita</taxon>
    </lineage>
</organism>
<proteinExistence type="predicted"/>
<evidence type="ECO:0000313" key="2">
    <source>
        <dbReference type="EMBL" id="SEQ00397.1"/>
    </source>
</evidence>
<evidence type="ECO:0000256" key="1">
    <source>
        <dbReference type="SAM" id="SignalP"/>
    </source>
</evidence>
<dbReference type="OrthoDB" id="7629596at2"/>
<sequence>MWLSDRRNTLLALVALAALTACGFAPAYGPSGQADKLLGAILVDAPETRDDQLLVRQIETRLGRADLPRYALGYDLKVVEERMAVSATNITTRFNLVGSVRYALRDTDTGDILTTGTVSHFTGYSTTGTTVATLAAERDAHERLSSILADQIVARLIAASPDLPE</sequence>
<dbReference type="InterPro" id="IPR007485">
    <property type="entry name" value="LPS_assembly_LptE"/>
</dbReference>
<evidence type="ECO:0000313" key="3">
    <source>
        <dbReference type="Proteomes" id="UP000198634"/>
    </source>
</evidence>
<gene>
    <name evidence="2" type="ORF">SAMN04488092_103255</name>
</gene>
<dbReference type="GO" id="GO:0043165">
    <property type="term" value="P:Gram-negative-bacterium-type cell outer membrane assembly"/>
    <property type="evidence" value="ECO:0007669"/>
    <property type="project" value="InterPro"/>
</dbReference>
<accession>A0A1H9CHA5</accession>
<dbReference type="Gene3D" id="3.30.160.150">
    <property type="entry name" value="Lipoprotein like domain"/>
    <property type="match status" value="1"/>
</dbReference>
<keyword evidence="1" id="KW-0732">Signal</keyword>
<keyword evidence="3" id="KW-1185">Reference proteome</keyword>
<protein>
    <submittedName>
        <fullName evidence="2">LPS-assembly lipoprotein</fullName>
    </submittedName>
</protein>
<feature type="signal peptide" evidence="1">
    <location>
        <begin position="1"/>
        <end position="27"/>
    </location>
</feature>